<protein>
    <recommendedName>
        <fullName evidence="5">Conjugal transfer protein TrbI</fullName>
    </recommendedName>
</protein>
<dbReference type="Pfam" id="PF03743">
    <property type="entry name" value="TrbI"/>
    <property type="match status" value="1"/>
</dbReference>
<evidence type="ECO:0000256" key="2">
    <source>
        <dbReference type="SAM" id="Phobius"/>
    </source>
</evidence>
<evidence type="ECO:0000313" key="3">
    <source>
        <dbReference type="EMBL" id="MBD2596045.1"/>
    </source>
</evidence>
<dbReference type="EMBL" id="JACJTB010000022">
    <property type="protein sequence ID" value="MBD2596045.1"/>
    <property type="molecule type" value="Genomic_DNA"/>
</dbReference>
<evidence type="ECO:0000313" key="4">
    <source>
        <dbReference type="Proteomes" id="UP000603457"/>
    </source>
</evidence>
<gene>
    <name evidence="3" type="ORF">H6G74_17180</name>
</gene>
<feature type="compositionally biased region" description="Basic and acidic residues" evidence="1">
    <location>
        <begin position="10"/>
        <end position="26"/>
    </location>
</feature>
<evidence type="ECO:0008006" key="5">
    <source>
        <dbReference type="Google" id="ProtNLM"/>
    </source>
</evidence>
<dbReference type="InterPro" id="IPR005498">
    <property type="entry name" value="T4SS_VirB10/TraB/TrbI"/>
</dbReference>
<accession>A0ABR8FYM8</accession>
<keyword evidence="4" id="KW-1185">Reference proteome</keyword>
<feature type="region of interest" description="Disordered" evidence="1">
    <location>
        <begin position="85"/>
        <end position="114"/>
    </location>
</feature>
<name>A0ABR8FYM8_9NOSO</name>
<evidence type="ECO:0000256" key="1">
    <source>
        <dbReference type="SAM" id="MobiDB-lite"/>
    </source>
</evidence>
<feature type="compositionally biased region" description="Polar residues" evidence="1">
    <location>
        <begin position="85"/>
        <end position="105"/>
    </location>
</feature>
<keyword evidence="2" id="KW-0472">Membrane</keyword>
<feature type="region of interest" description="Disordered" evidence="1">
    <location>
        <begin position="163"/>
        <end position="214"/>
    </location>
</feature>
<feature type="region of interest" description="Disordered" evidence="1">
    <location>
        <begin position="1"/>
        <end position="44"/>
    </location>
</feature>
<feature type="transmembrane region" description="Helical" evidence="2">
    <location>
        <begin position="61"/>
        <end position="82"/>
    </location>
</feature>
<feature type="compositionally biased region" description="Polar residues" evidence="1">
    <location>
        <begin position="27"/>
        <end position="40"/>
    </location>
</feature>
<dbReference type="Proteomes" id="UP000603457">
    <property type="component" value="Unassembled WGS sequence"/>
</dbReference>
<organism evidence="3 4">
    <name type="scientific">Nostoc spongiaeforme FACHB-130</name>
    <dbReference type="NCBI Taxonomy" id="1357510"/>
    <lineage>
        <taxon>Bacteria</taxon>
        <taxon>Bacillati</taxon>
        <taxon>Cyanobacteriota</taxon>
        <taxon>Cyanophyceae</taxon>
        <taxon>Nostocales</taxon>
        <taxon>Nostocaceae</taxon>
        <taxon>Nostoc</taxon>
    </lineage>
</organism>
<keyword evidence="2" id="KW-0812">Transmembrane</keyword>
<reference evidence="3 4" key="1">
    <citation type="journal article" date="2020" name="ISME J.">
        <title>Comparative genomics reveals insights into cyanobacterial evolution and habitat adaptation.</title>
        <authorList>
            <person name="Chen M.Y."/>
            <person name="Teng W.K."/>
            <person name="Zhao L."/>
            <person name="Hu C.X."/>
            <person name="Zhou Y.K."/>
            <person name="Han B.P."/>
            <person name="Song L.R."/>
            <person name="Shu W.S."/>
        </authorList>
    </citation>
    <scope>NUCLEOTIDE SEQUENCE [LARGE SCALE GENOMIC DNA]</scope>
    <source>
        <strain evidence="3 4">FACHB-130</strain>
    </source>
</reference>
<proteinExistence type="predicted"/>
<feature type="compositionally biased region" description="Polar residues" evidence="1">
    <location>
        <begin position="163"/>
        <end position="181"/>
    </location>
</feature>
<comment type="caution">
    <text evidence="3">The sequence shown here is derived from an EMBL/GenBank/DDBJ whole genome shotgun (WGS) entry which is preliminary data.</text>
</comment>
<sequence length="488" mass="51781">MTATNSNGNRSEEFARMNGVEIKEATTTDLTSAESTNNVPPNELEEIVTTRPVASHPILKGLTISGGVLVIVIIFGAMISSLTDALNSPSNQPSTRTAKTQPTKASSEEDEKGELKTAIAITSQKSELQAIVKKDNAVAATPLPIAKPTTTASVTVRAQPVTPRQPQVYQAPSKSYQTADNVSPRRVFSPAPSTPQPQAAVNNSRPLPVKSTPTAKDPMQEWIAASNVGIYSSNNDESNYEQPDLKNLQVEGGIGVKPVNGSYPNQNQNVSFSIPANHGGKQVLVGTRATGVMETPIAWVSSNSNQEQQNSLIRLTQPLKGFDGSEVLPKGSYVVATISTTNSEVVQMKATSALINSNGGTLEKQLPTNSILILGKDGNLLKAKSRKGGNNLGASLMASLLSGLSKAAEIQNRANTQTTISSLGTTTTIDNPDKDLVAGFAQGSINEVLERMKTANEQQLRGLEQQQQVFVIEAGKQVQIFVNKSISI</sequence>
<keyword evidence="2" id="KW-1133">Transmembrane helix</keyword>